<reference evidence="8 9" key="1">
    <citation type="submission" date="2022-04" db="EMBL/GenBank/DDBJ databases">
        <title>Mechanism of arsenic methylation and mitigation arsenic toxicity by Bacillus sp. LH14 from an Arsenic-Contaminated Paddy Soil.</title>
        <authorList>
            <person name="Wang D."/>
        </authorList>
    </citation>
    <scope>NUCLEOTIDE SEQUENCE [LARGE SCALE GENOMIC DNA]</scope>
    <source>
        <strain evidence="8 9">LH14</strain>
    </source>
</reference>
<protein>
    <recommendedName>
        <fullName evidence="7">Putative N-acetylmannosamine-6-phosphate 2-epimerase</fullName>
        <ecNumber evidence="7">5.1.3.9</ecNumber>
    </recommendedName>
    <alternativeName>
        <fullName evidence="7">ManNAc-6-P epimerase</fullName>
    </alternativeName>
</protein>
<evidence type="ECO:0000313" key="8">
    <source>
        <dbReference type="EMBL" id="UPM52503.1"/>
    </source>
</evidence>
<evidence type="ECO:0000256" key="7">
    <source>
        <dbReference type="HAMAP-Rule" id="MF_01235"/>
    </source>
</evidence>
<dbReference type="PANTHER" id="PTHR36204:SF1">
    <property type="entry name" value="N-ACETYLMANNOSAMINE-6-PHOSPHATE 2-EPIMERASE-RELATED"/>
    <property type="match status" value="1"/>
</dbReference>
<evidence type="ECO:0000256" key="6">
    <source>
        <dbReference type="ARBA" id="ARBA00023277"/>
    </source>
</evidence>
<dbReference type="InterPro" id="IPR013785">
    <property type="entry name" value="Aldolase_TIM"/>
</dbReference>
<keyword evidence="6 7" id="KW-0119">Carbohydrate metabolism</keyword>
<dbReference type="CDD" id="cd04729">
    <property type="entry name" value="NanE"/>
    <property type="match status" value="1"/>
</dbReference>
<comment type="catalytic activity">
    <reaction evidence="1 7">
        <text>an N-acyl-D-glucosamine 6-phosphate = an N-acyl-D-mannosamine 6-phosphate</text>
        <dbReference type="Rhea" id="RHEA:23932"/>
        <dbReference type="ChEBI" id="CHEBI:57599"/>
        <dbReference type="ChEBI" id="CHEBI:57666"/>
        <dbReference type="EC" id="5.1.3.9"/>
    </reaction>
</comment>
<sequence length="229" mass="25267">MLTQIKGGLVVSCQALEDEPLYSSEIMKRMADAACRGGAVGIRANGVEDIKAIKSYIDLPIIGIIKREYKDSKVYITPTMKEVEELVESGADLIAIDATNRLRPDGIKLINFMEQIKKRFPNQKWMADCATLQECLTAEALGFDCVGTTLYGYTEETEGKKLYHNDFEFLKQVVSTVNVPVIAEGNVNTPEMAVTALKYGAYSVVVGGAITRPQQITERFVKAMESLVI</sequence>
<dbReference type="InterPro" id="IPR011060">
    <property type="entry name" value="RibuloseP-bd_barrel"/>
</dbReference>
<dbReference type="SUPFAM" id="SSF51366">
    <property type="entry name" value="Ribulose-phoshate binding barrel"/>
    <property type="match status" value="1"/>
</dbReference>
<comment type="pathway">
    <text evidence="3 7">Amino-sugar metabolism; N-acetylneuraminate degradation; D-fructose 6-phosphate from N-acetylneuraminate: step 3/5.</text>
</comment>
<dbReference type="EMBL" id="CP096034">
    <property type="protein sequence ID" value="UPM52503.1"/>
    <property type="molecule type" value="Genomic_DNA"/>
</dbReference>
<dbReference type="RefSeq" id="WP_248265871.1">
    <property type="nucleotide sequence ID" value="NZ_CP096034.1"/>
</dbReference>
<evidence type="ECO:0000256" key="4">
    <source>
        <dbReference type="ARBA" id="ARBA00007439"/>
    </source>
</evidence>
<keyword evidence="5 7" id="KW-0413">Isomerase</keyword>
<dbReference type="Pfam" id="PF04131">
    <property type="entry name" value="NanE"/>
    <property type="match status" value="1"/>
</dbReference>
<name>A0ABY4JHX7_9BACI</name>
<dbReference type="Gene3D" id="3.20.20.70">
    <property type="entry name" value="Aldolase class I"/>
    <property type="match status" value="1"/>
</dbReference>
<dbReference type="Proteomes" id="UP000830639">
    <property type="component" value="Chromosome"/>
</dbReference>
<comment type="function">
    <text evidence="2 7">Converts N-acetylmannosamine-6-phosphate (ManNAc-6-P) to N-acetylglucosamine-6-phosphate (GlcNAc-6-P).</text>
</comment>
<proteinExistence type="inferred from homology"/>
<dbReference type="NCBIfam" id="NF002231">
    <property type="entry name" value="PRK01130.1"/>
    <property type="match status" value="1"/>
</dbReference>
<dbReference type="PANTHER" id="PTHR36204">
    <property type="entry name" value="N-ACETYLMANNOSAMINE-6-PHOSPHATE 2-EPIMERASE-RELATED"/>
    <property type="match status" value="1"/>
</dbReference>
<evidence type="ECO:0000313" key="9">
    <source>
        <dbReference type="Proteomes" id="UP000830639"/>
    </source>
</evidence>
<comment type="similarity">
    <text evidence="4 7">Belongs to the NanE family.</text>
</comment>
<organism evidence="8 9">
    <name type="scientific">Gottfriedia acidiceleris</name>
    <dbReference type="NCBI Taxonomy" id="371036"/>
    <lineage>
        <taxon>Bacteria</taxon>
        <taxon>Bacillati</taxon>
        <taxon>Bacillota</taxon>
        <taxon>Bacilli</taxon>
        <taxon>Bacillales</taxon>
        <taxon>Bacillaceae</taxon>
        <taxon>Gottfriedia</taxon>
    </lineage>
</organism>
<evidence type="ECO:0000256" key="5">
    <source>
        <dbReference type="ARBA" id="ARBA00023235"/>
    </source>
</evidence>
<evidence type="ECO:0000256" key="3">
    <source>
        <dbReference type="ARBA" id="ARBA00005081"/>
    </source>
</evidence>
<gene>
    <name evidence="7" type="primary">nanE</name>
    <name evidence="8" type="ORF">MY490_11670</name>
</gene>
<dbReference type="HAMAP" id="MF_01235">
    <property type="entry name" value="ManNAc6P_epimer"/>
    <property type="match status" value="1"/>
</dbReference>
<dbReference type="EC" id="5.1.3.9" evidence="7"/>
<dbReference type="InterPro" id="IPR007260">
    <property type="entry name" value="NanE"/>
</dbReference>
<keyword evidence="9" id="KW-1185">Reference proteome</keyword>
<accession>A0ABY4JHX7</accession>
<evidence type="ECO:0000256" key="1">
    <source>
        <dbReference type="ARBA" id="ARBA00000056"/>
    </source>
</evidence>
<evidence type="ECO:0000256" key="2">
    <source>
        <dbReference type="ARBA" id="ARBA00002147"/>
    </source>
</evidence>